<gene>
    <name evidence="13" type="ORF">M413DRAFT_438709</name>
</gene>
<comment type="catalytic activity">
    <reaction evidence="7">
        <text>L-dopachrome = 5,6-dihydroxyindole-2-carboxylate</text>
        <dbReference type="Rhea" id="RHEA:13041"/>
        <dbReference type="ChEBI" id="CHEBI:16875"/>
        <dbReference type="ChEBI" id="CHEBI:57509"/>
        <dbReference type="EC" id="5.3.3.12"/>
    </reaction>
</comment>
<dbReference type="InterPro" id="IPR014347">
    <property type="entry name" value="Tautomerase/MIF_sf"/>
</dbReference>
<evidence type="ECO:0000256" key="8">
    <source>
        <dbReference type="ARBA" id="ARBA00038932"/>
    </source>
</evidence>
<dbReference type="GO" id="GO:0050178">
    <property type="term" value="F:phenylpyruvate tautomerase activity"/>
    <property type="evidence" value="ECO:0007669"/>
    <property type="project" value="UniProtKB-EC"/>
</dbReference>
<evidence type="ECO:0000256" key="1">
    <source>
        <dbReference type="ARBA" id="ARBA00004613"/>
    </source>
</evidence>
<dbReference type="EMBL" id="KN831768">
    <property type="protein sequence ID" value="KIM49523.1"/>
    <property type="molecule type" value="Genomic_DNA"/>
</dbReference>
<dbReference type="PANTHER" id="PTHR11954:SF6">
    <property type="entry name" value="MACROPHAGE MIGRATION INHIBITORY FACTOR"/>
    <property type="match status" value="1"/>
</dbReference>
<evidence type="ECO:0000256" key="2">
    <source>
        <dbReference type="ARBA" id="ARBA00005851"/>
    </source>
</evidence>
<proteinExistence type="inferred from homology"/>
<keyword evidence="5" id="KW-0413">Isomerase</keyword>
<comment type="catalytic activity">
    <reaction evidence="6">
        <text>3-phenylpyruvate = enol-phenylpyruvate</text>
        <dbReference type="Rhea" id="RHEA:17097"/>
        <dbReference type="ChEBI" id="CHEBI:16815"/>
        <dbReference type="ChEBI" id="CHEBI:18005"/>
        <dbReference type="EC" id="5.3.2.1"/>
    </reaction>
</comment>
<dbReference type="EC" id="5.3.3.12" evidence="8"/>
<name>A0A0C2YID6_HEBCY</name>
<dbReference type="Pfam" id="PF01187">
    <property type="entry name" value="MIF"/>
    <property type="match status" value="1"/>
</dbReference>
<reference evidence="14" key="2">
    <citation type="submission" date="2015-01" db="EMBL/GenBank/DDBJ databases">
        <title>Evolutionary Origins and Diversification of the Mycorrhizal Mutualists.</title>
        <authorList>
            <consortium name="DOE Joint Genome Institute"/>
            <consortium name="Mycorrhizal Genomics Consortium"/>
            <person name="Kohler A."/>
            <person name="Kuo A."/>
            <person name="Nagy L.G."/>
            <person name="Floudas D."/>
            <person name="Copeland A."/>
            <person name="Barry K.W."/>
            <person name="Cichocki N."/>
            <person name="Veneault-Fourrey C."/>
            <person name="LaButti K."/>
            <person name="Lindquist E.A."/>
            <person name="Lipzen A."/>
            <person name="Lundell T."/>
            <person name="Morin E."/>
            <person name="Murat C."/>
            <person name="Riley R."/>
            <person name="Ohm R."/>
            <person name="Sun H."/>
            <person name="Tunlid A."/>
            <person name="Henrissat B."/>
            <person name="Grigoriev I.V."/>
            <person name="Hibbett D.S."/>
            <person name="Martin F."/>
        </authorList>
    </citation>
    <scope>NUCLEOTIDE SEQUENCE [LARGE SCALE GENOMIC DNA]</scope>
    <source>
        <strain evidence="14">h7</strain>
    </source>
</reference>
<dbReference type="GO" id="GO:0005615">
    <property type="term" value="C:extracellular space"/>
    <property type="evidence" value="ECO:0007669"/>
    <property type="project" value="UniProtKB-KW"/>
</dbReference>
<evidence type="ECO:0000313" key="14">
    <source>
        <dbReference type="Proteomes" id="UP000053424"/>
    </source>
</evidence>
<dbReference type="InterPro" id="IPR001398">
    <property type="entry name" value="Macrophage_inhib_fac"/>
</dbReference>
<sequence>MPTLNLVTNVKIPDTKAFALEFSKLGAETLKKPEAYISVIITYNEFLTFGGTFEPAFSLRIDSLDNINEQANEGYSKVFFKFFEEKLGTPGNRGYITFIDPGRANMGHESTTFATIFGGKK</sequence>
<dbReference type="STRING" id="686832.A0A0C2YID6"/>
<evidence type="ECO:0000256" key="5">
    <source>
        <dbReference type="ARBA" id="ARBA00023235"/>
    </source>
</evidence>
<comment type="subcellular location">
    <subcellularLocation>
        <location evidence="1">Secreted</location>
    </subcellularLocation>
</comment>
<keyword evidence="4" id="KW-0964">Secreted</keyword>
<protein>
    <recommendedName>
        <fullName evidence="12">L-dopachrome isomerase</fullName>
        <ecNumber evidence="9">5.3.2.1</ecNumber>
        <ecNumber evidence="8">5.3.3.12</ecNumber>
    </recommendedName>
    <alternativeName>
        <fullName evidence="10">L-dopachrome tautomerase</fullName>
    </alternativeName>
    <alternativeName>
        <fullName evidence="11">Phenylpyruvate tautomerase</fullName>
    </alternativeName>
</protein>
<organism evidence="13 14">
    <name type="scientific">Hebeloma cylindrosporum</name>
    <dbReference type="NCBI Taxonomy" id="76867"/>
    <lineage>
        <taxon>Eukaryota</taxon>
        <taxon>Fungi</taxon>
        <taxon>Dikarya</taxon>
        <taxon>Basidiomycota</taxon>
        <taxon>Agaricomycotina</taxon>
        <taxon>Agaricomycetes</taxon>
        <taxon>Agaricomycetidae</taxon>
        <taxon>Agaricales</taxon>
        <taxon>Agaricineae</taxon>
        <taxon>Hymenogastraceae</taxon>
        <taxon>Hebeloma</taxon>
    </lineage>
</organism>
<dbReference type="PANTHER" id="PTHR11954">
    <property type="entry name" value="D-DOPACHROME DECARBOXYLASE"/>
    <property type="match status" value="1"/>
</dbReference>
<evidence type="ECO:0000256" key="10">
    <source>
        <dbReference type="ARBA" id="ARBA00041631"/>
    </source>
</evidence>
<dbReference type="Gene3D" id="3.30.429.10">
    <property type="entry name" value="Macrophage Migration Inhibitory Factor"/>
    <property type="match status" value="1"/>
</dbReference>
<evidence type="ECO:0000256" key="4">
    <source>
        <dbReference type="ARBA" id="ARBA00022525"/>
    </source>
</evidence>
<evidence type="ECO:0000256" key="12">
    <source>
        <dbReference type="ARBA" id="ARBA00042730"/>
    </source>
</evidence>
<dbReference type="AlphaFoldDB" id="A0A0C2YID6"/>
<dbReference type="SUPFAM" id="SSF55331">
    <property type="entry name" value="Tautomerase/MIF"/>
    <property type="match status" value="1"/>
</dbReference>
<dbReference type="GO" id="GO:0004167">
    <property type="term" value="F:dopachrome isomerase activity"/>
    <property type="evidence" value="ECO:0007669"/>
    <property type="project" value="UniProtKB-EC"/>
</dbReference>
<evidence type="ECO:0000256" key="9">
    <source>
        <dbReference type="ARBA" id="ARBA00039086"/>
    </source>
</evidence>
<dbReference type="HOGENOM" id="CLU_129906_1_0_1"/>
<comment type="similarity">
    <text evidence="2">Belongs to the MIF family.</text>
</comment>
<dbReference type="Proteomes" id="UP000053424">
    <property type="component" value="Unassembled WGS sequence"/>
</dbReference>
<evidence type="ECO:0000256" key="7">
    <source>
        <dbReference type="ARBA" id="ARBA00036823"/>
    </source>
</evidence>
<keyword evidence="3" id="KW-0202">Cytokine</keyword>
<evidence type="ECO:0000256" key="11">
    <source>
        <dbReference type="ARBA" id="ARBA00041912"/>
    </source>
</evidence>
<evidence type="ECO:0000256" key="3">
    <source>
        <dbReference type="ARBA" id="ARBA00022514"/>
    </source>
</evidence>
<dbReference type="EC" id="5.3.2.1" evidence="9"/>
<evidence type="ECO:0000256" key="6">
    <source>
        <dbReference type="ARBA" id="ARBA00036735"/>
    </source>
</evidence>
<reference evidence="13 14" key="1">
    <citation type="submission" date="2014-04" db="EMBL/GenBank/DDBJ databases">
        <authorList>
            <consortium name="DOE Joint Genome Institute"/>
            <person name="Kuo A."/>
            <person name="Gay G."/>
            <person name="Dore J."/>
            <person name="Kohler A."/>
            <person name="Nagy L.G."/>
            <person name="Floudas D."/>
            <person name="Copeland A."/>
            <person name="Barry K.W."/>
            <person name="Cichocki N."/>
            <person name="Veneault-Fourrey C."/>
            <person name="LaButti K."/>
            <person name="Lindquist E.A."/>
            <person name="Lipzen A."/>
            <person name="Lundell T."/>
            <person name="Morin E."/>
            <person name="Murat C."/>
            <person name="Sun H."/>
            <person name="Tunlid A."/>
            <person name="Henrissat B."/>
            <person name="Grigoriev I.V."/>
            <person name="Hibbett D.S."/>
            <person name="Martin F."/>
            <person name="Nordberg H.P."/>
            <person name="Cantor M.N."/>
            <person name="Hua S.X."/>
        </authorList>
    </citation>
    <scope>NUCLEOTIDE SEQUENCE [LARGE SCALE GENOMIC DNA]</scope>
    <source>
        <strain evidence="14">h7</strain>
    </source>
</reference>
<dbReference type="OrthoDB" id="255819at2759"/>
<evidence type="ECO:0000313" key="13">
    <source>
        <dbReference type="EMBL" id="KIM49523.1"/>
    </source>
</evidence>
<accession>A0A0C2YID6</accession>
<keyword evidence="14" id="KW-1185">Reference proteome</keyword>